<proteinExistence type="predicted"/>
<feature type="domain" description="At2g35280-like TPR" evidence="1">
    <location>
        <begin position="70"/>
        <end position="115"/>
    </location>
</feature>
<protein>
    <recommendedName>
        <fullName evidence="1">At2g35280-like TPR domain-containing protein</fullName>
    </recommendedName>
</protein>
<dbReference type="InterPro" id="IPR040338">
    <property type="entry name" value="At1g67623-like"/>
</dbReference>
<evidence type="ECO:0000313" key="3">
    <source>
        <dbReference type="Proteomes" id="UP000836841"/>
    </source>
</evidence>
<evidence type="ECO:0000259" key="1">
    <source>
        <dbReference type="Pfam" id="PF23310"/>
    </source>
</evidence>
<name>A0AAU9SEL6_THLAR</name>
<keyword evidence="3" id="KW-1185">Reference proteome</keyword>
<dbReference type="PANTHER" id="PTHR33784">
    <property type="entry name" value="OS05G0482100 PROTEIN"/>
    <property type="match status" value="1"/>
</dbReference>
<dbReference type="Pfam" id="PF23310">
    <property type="entry name" value="TPR_27"/>
    <property type="match status" value="1"/>
</dbReference>
<dbReference type="PANTHER" id="PTHR33784:SF42">
    <property type="entry name" value="F-BOX DOMAIN-CONTAINING PROTEIN"/>
    <property type="match status" value="1"/>
</dbReference>
<reference evidence="2 3" key="1">
    <citation type="submission" date="2022-03" db="EMBL/GenBank/DDBJ databases">
        <authorList>
            <person name="Nunn A."/>
            <person name="Chopra R."/>
            <person name="Nunn A."/>
            <person name="Contreras Garrido A."/>
        </authorList>
    </citation>
    <scope>NUCLEOTIDE SEQUENCE [LARGE SCALE GENOMIC DNA]</scope>
</reference>
<dbReference type="AlphaFoldDB" id="A0AAU9SEL6"/>
<dbReference type="Proteomes" id="UP000836841">
    <property type="component" value="Chromosome 4"/>
</dbReference>
<accession>A0AAU9SEL6</accession>
<dbReference type="InterPro" id="IPR057136">
    <property type="entry name" value="At2g35280_TPR_dom"/>
</dbReference>
<organism evidence="2 3">
    <name type="scientific">Thlaspi arvense</name>
    <name type="common">Field penny-cress</name>
    <dbReference type="NCBI Taxonomy" id="13288"/>
    <lineage>
        <taxon>Eukaryota</taxon>
        <taxon>Viridiplantae</taxon>
        <taxon>Streptophyta</taxon>
        <taxon>Embryophyta</taxon>
        <taxon>Tracheophyta</taxon>
        <taxon>Spermatophyta</taxon>
        <taxon>Magnoliopsida</taxon>
        <taxon>eudicotyledons</taxon>
        <taxon>Gunneridae</taxon>
        <taxon>Pentapetalae</taxon>
        <taxon>rosids</taxon>
        <taxon>malvids</taxon>
        <taxon>Brassicales</taxon>
        <taxon>Brassicaceae</taxon>
        <taxon>Thlaspideae</taxon>
        <taxon>Thlaspi</taxon>
    </lineage>
</organism>
<evidence type="ECO:0000313" key="2">
    <source>
        <dbReference type="EMBL" id="CAH2060868.1"/>
    </source>
</evidence>
<gene>
    <name evidence="2" type="ORF">TAV2_LOCUS13953</name>
</gene>
<dbReference type="EMBL" id="OU466860">
    <property type="protein sequence ID" value="CAH2060868.1"/>
    <property type="molecule type" value="Genomic_DNA"/>
</dbReference>
<sequence length="205" mass="23804">MAPISTISLREDLPQDLLGDIISRVSESGRLNVRHCMQASMGLAKATKDKRVHKKLNLRPLAFNPLSTLHQYDKLMEKCLENGNAEAHYIKGIKEYFYYNNITTRLHHLHAAAEGSYGNGIYRGENGQGQTYLDKLAWKQSKSKADQCWRNIKRSLHGVRVKRLACYKISLRNAKATIMCNRRDMENRCQHCYYYKQMVKFVFIM</sequence>